<keyword evidence="1" id="KW-0812">Transmembrane</keyword>
<feature type="transmembrane region" description="Helical" evidence="1">
    <location>
        <begin position="72"/>
        <end position="90"/>
    </location>
</feature>
<evidence type="ECO:0000313" key="3">
    <source>
        <dbReference type="EMBL" id="MFD1184573.1"/>
    </source>
</evidence>
<name>A0ABW3SIB7_9BACT</name>
<comment type="caution">
    <text evidence="3">The sequence shown here is derived from an EMBL/GenBank/DDBJ whole genome shotgun (WGS) entry which is preliminary data.</text>
</comment>
<dbReference type="InterPro" id="IPR054261">
    <property type="entry name" value="DUF6992"/>
</dbReference>
<keyword evidence="4" id="KW-1185">Reference proteome</keyword>
<feature type="transmembrane region" description="Helical" evidence="1">
    <location>
        <begin position="35"/>
        <end position="52"/>
    </location>
</feature>
<proteinExistence type="predicted"/>
<feature type="chain" id="PRO_5046872852" evidence="2">
    <location>
        <begin position="20"/>
        <end position="182"/>
    </location>
</feature>
<feature type="transmembrane region" description="Helical" evidence="1">
    <location>
        <begin position="150"/>
        <end position="168"/>
    </location>
</feature>
<evidence type="ECO:0000313" key="4">
    <source>
        <dbReference type="Proteomes" id="UP001597094"/>
    </source>
</evidence>
<dbReference type="Proteomes" id="UP001597094">
    <property type="component" value="Unassembled WGS sequence"/>
</dbReference>
<dbReference type="RefSeq" id="WP_377521890.1">
    <property type="nucleotide sequence ID" value="NZ_JBHTLD010000001.1"/>
</dbReference>
<feature type="signal peptide" evidence="2">
    <location>
        <begin position="1"/>
        <end position="19"/>
    </location>
</feature>
<evidence type="ECO:0000256" key="2">
    <source>
        <dbReference type="SAM" id="SignalP"/>
    </source>
</evidence>
<dbReference type="EMBL" id="JBHTLD010000001">
    <property type="protein sequence ID" value="MFD1184573.1"/>
    <property type="molecule type" value="Genomic_DNA"/>
</dbReference>
<organism evidence="3 4">
    <name type="scientific">Pontibacter rugosus</name>
    <dbReference type="NCBI Taxonomy" id="1745966"/>
    <lineage>
        <taxon>Bacteria</taxon>
        <taxon>Pseudomonadati</taxon>
        <taxon>Bacteroidota</taxon>
        <taxon>Cytophagia</taxon>
        <taxon>Cytophagales</taxon>
        <taxon>Hymenobacteraceae</taxon>
        <taxon>Pontibacter</taxon>
    </lineage>
</organism>
<reference evidence="4" key="1">
    <citation type="journal article" date="2019" name="Int. J. Syst. Evol. Microbiol.">
        <title>The Global Catalogue of Microorganisms (GCM) 10K type strain sequencing project: providing services to taxonomists for standard genome sequencing and annotation.</title>
        <authorList>
            <consortium name="The Broad Institute Genomics Platform"/>
            <consortium name="The Broad Institute Genome Sequencing Center for Infectious Disease"/>
            <person name="Wu L."/>
            <person name="Ma J."/>
        </authorList>
    </citation>
    <scope>NUCLEOTIDE SEQUENCE [LARGE SCALE GENOMIC DNA]</scope>
    <source>
        <strain evidence="4">JCM 31319</strain>
    </source>
</reference>
<evidence type="ECO:0000256" key="1">
    <source>
        <dbReference type="SAM" id="Phobius"/>
    </source>
</evidence>
<accession>A0ABW3SIB7</accession>
<gene>
    <name evidence="3" type="ORF">ACFQ2O_00040</name>
</gene>
<dbReference type="Pfam" id="PF22503">
    <property type="entry name" value="DUF6992"/>
    <property type="match status" value="1"/>
</dbReference>
<keyword evidence="2" id="KW-0732">Signal</keyword>
<keyword evidence="1" id="KW-1133">Transmembrane helix</keyword>
<sequence>MIKYLCLLPLFLLSFTASAQTTALSPFNQQQANTLQVGMLLLGGWAVLNILLSSFKLTKATRNRKYFYQMNLYWNIVNLIIATVALYSIISKDQATLTLATSVELHSWYKKVLYLNVGLDVAYIILGVYLKERSRNTPKYEKPLGWGQSIVLQGVFLFLLDLVLVILLESGAGQLFRLIPNL</sequence>
<feature type="transmembrane region" description="Helical" evidence="1">
    <location>
        <begin position="112"/>
        <end position="130"/>
    </location>
</feature>
<keyword evidence="1" id="KW-0472">Membrane</keyword>
<protein>
    <submittedName>
        <fullName evidence="3">DUF6992 family protein</fullName>
    </submittedName>
</protein>